<dbReference type="InParanoid" id="A0A2K1KPE2"/>
<gene>
    <name evidence="1" type="ORF">PHYPA_006545</name>
</gene>
<evidence type="ECO:0000313" key="3">
    <source>
        <dbReference type="Proteomes" id="UP000006727"/>
    </source>
</evidence>
<reference evidence="1 3" key="1">
    <citation type="journal article" date="2008" name="Science">
        <title>The Physcomitrella genome reveals evolutionary insights into the conquest of land by plants.</title>
        <authorList>
            <person name="Rensing S."/>
            <person name="Lang D."/>
            <person name="Zimmer A."/>
            <person name="Terry A."/>
            <person name="Salamov A."/>
            <person name="Shapiro H."/>
            <person name="Nishiyama T."/>
            <person name="Perroud P.-F."/>
            <person name="Lindquist E."/>
            <person name="Kamisugi Y."/>
            <person name="Tanahashi T."/>
            <person name="Sakakibara K."/>
            <person name="Fujita T."/>
            <person name="Oishi K."/>
            <person name="Shin-I T."/>
            <person name="Kuroki Y."/>
            <person name="Toyoda A."/>
            <person name="Suzuki Y."/>
            <person name="Hashimoto A."/>
            <person name="Yamaguchi K."/>
            <person name="Sugano A."/>
            <person name="Kohara Y."/>
            <person name="Fujiyama A."/>
            <person name="Anterola A."/>
            <person name="Aoki S."/>
            <person name="Ashton N."/>
            <person name="Barbazuk W.B."/>
            <person name="Barker E."/>
            <person name="Bennetzen J."/>
            <person name="Bezanilla M."/>
            <person name="Blankenship R."/>
            <person name="Cho S.H."/>
            <person name="Dutcher S."/>
            <person name="Estelle M."/>
            <person name="Fawcett J.A."/>
            <person name="Gundlach H."/>
            <person name="Hanada K."/>
            <person name="Heyl A."/>
            <person name="Hicks K.A."/>
            <person name="Hugh J."/>
            <person name="Lohr M."/>
            <person name="Mayer K."/>
            <person name="Melkozernov A."/>
            <person name="Murata T."/>
            <person name="Nelson D."/>
            <person name="Pils B."/>
            <person name="Prigge M."/>
            <person name="Reiss B."/>
            <person name="Renner T."/>
            <person name="Rombauts S."/>
            <person name="Rushton P."/>
            <person name="Sanderfoot A."/>
            <person name="Schween G."/>
            <person name="Shiu S.-H."/>
            <person name="Stueber K."/>
            <person name="Theodoulou F.L."/>
            <person name="Tu H."/>
            <person name="Van de Peer Y."/>
            <person name="Verrier P.J."/>
            <person name="Waters E."/>
            <person name="Wood A."/>
            <person name="Yang L."/>
            <person name="Cove D."/>
            <person name="Cuming A."/>
            <person name="Hasebe M."/>
            <person name="Lucas S."/>
            <person name="Mishler D.B."/>
            <person name="Reski R."/>
            <person name="Grigoriev I."/>
            <person name="Quatrano R.S."/>
            <person name="Boore J.L."/>
        </authorList>
    </citation>
    <scope>NUCLEOTIDE SEQUENCE [LARGE SCALE GENOMIC DNA]</scope>
    <source>
        <strain evidence="2 3">cv. Gransden 2004</strain>
    </source>
</reference>
<organism evidence="1">
    <name type="scientific">Physcomitrium patens</name>
    <name type="common">Spreading-leaved earth moss</name>
    <name type="synonym">Physcomitrella patens</name>
    <dbReference type="NCBI Taxonomy" id="3218"/>
    <lineage>
        <taxon>Eukaryota</taxon>
        <taxon>Viridiplantae</taxon>
        <taxon>Streptophyta</taxon>
        <taxon>Embryophyta</taxon>
        <taxon>Bryophyta</taxon>
        <taxon>Bryophytina</taxon>
        <taxon>Bryopsida</taxon>
        <taxon>Funariidae</taxon>
        <taxon>Funariales</taxon>
        <taxon>Funariaceae</taxon>
        <taxon>Physcomitrium</taxon>
    </lineage>
</organism>
<keyword evidence="3" id="KW-1185">Reference proteome</keyword>
<protein>
    <submittedName>
        <fullName evidence="1 2">Uncharacterized protein</fullName>
    </submittedName>
</protein>
<sequence>MNTCMYDRNGRLMRGTVGAAPVDKLKARPGWNKIIVSKFNTSSCRRFGTRAPQERDGGRCFCEYASYSYLQETYHIVQ</sequence>
<dbReference type="Gramene" id="Pp3c4_21180V3.1">
    <property type="protein sequence ID" value="PAC:32919871.CDS.1"/>
    <property type="gene ID" value="Pp3c4_21180"/>
</dbReference>
<evidence type="ECO:0000313" key="1">
    <source>
        <dbReference type="EMBL" id="PNR55648.1"/>
    </source>
</evidence>
<dbReference type="Proteomes" id="UP000006727">
    <property type="component" value="Chromosome 4"/>
</dbReference>
<reference evidence="1 3" key="2">
    <citation type="journal article" date="2018" name="Plant J.">
        <title>The Physcomitrella patens chromosome-scale assembly reveals moss genome structure and evolution.</title>
        <authorList>
            <person name="Lang D."/>
            <person name="Ullrich K.K."/>
            <person name="Murat F."/>
            <person name="Fuchs J."/>
            <person name="Jenkins J."/>
            <person name="Haas F.B."/>
            <person name="Piednoel M."/>
            <person name="Gundlach H."/>
            <person name="Van Bel M."/>
            <person name="Meyberg R."/>
            <person name="Vives C."/>
            <person name="Morata J."/>
            <person name="Symeonidi A."/>
            <person name="Hiss M."/>
            <person name="Muchero W."/>
            <person name="Kamisugi Y."/>
            <person name="Saleh O."/>
            <person name="Blanc G."/>
            <person name="Decker E.L."/>
            <person name="van Gessel N."/>
            <person name="Grimwood J."/>
            <person name="Hayes R.D."/>
            <person name="Graham S.W."/>
            <person name="Gunter L.E."/>
            <person name="McDaniel S.F."/>
            <person name="Hoernstein S.N.W."/>
            <person name="Larsson A."/>
            <person name="Li F.W."/>
            <person name="Perroud P.F."/>
            <person name="Phillips J."/>
            <person name="Ranjan P."/>
            <person name="Rokshar D.S."/>
            <person name="Rothfels C.J."/>
            <person name="Schneider L."/>
            <person name="Shu S."/>
            <person name="Stevenson D.W."/>
            <person name="Thummler F."/>
            <person name="Tillich M."/>
            <person name="Villarreal Aguilar J.C."/>
            <person name="Widiez T."/>
            <person name="Wong G.K."/>
            <person name="Wymore A."/>
            <person name="Zhang Y."/>
            <person name="Zimmer A.D."/>
            <person name="Quatrano R.S."/>
            <person name="Mayer K.F.X."/>
            <person name="Goodstein D."/>
            <person name="Casacuberta J.M."/>
            <person name="Vandepoele K."/>
            <person name="Reski R."/>
            <person name="Cuming A.C."/>
            <person name="Tuskan G.A."/>
            <person name="Maumus F."/>
            <person name="Salse J."/>
            <person name="Schmutz J."/>
            <person name="Rensing S.A."/>
        </authorList>
    </citation>
    <scope>NUCLEOTIDE SEQUENCE [LARGE SCALE GENOMIC DNA]</scope>
    <source>
        <strain evidence="2 3">cv. Gransden 2004</strain>
    </source>
</reference>
<proteinExistence type="predicted"/>
<dbReference type="EMBL" id="ABEU02000004">
    <property type="protein sequence ID" value="PNR55648.1"/>
    <property type="molecule type" value="Genomic_DNA"/>
</dbReference>
<accession>A0A2K1KPE2</accession>
<name>A0A2K1KPE2_PHYPA</name>
<dbReference type="AlphaFoldDB" id="A0A2K1KPE2"/>
<reference evidence="2" key="3">
    <citation type="submission" date="2020-12" db="UniProtKB">
        <authorList>
            <consortium name="EnsemblPlants"/>
        </authorList>
    </citation>
    <scope>IDENTIFICATION</scope>
</reference>
<evidence type="ECO:0000313" key="2">
    <source>
        <dbReference type="EnsemblPlants" id="PAC:32919871.CDS.1"/>
    </source>
</evidence>
<dbReference type="EnsemblPlants" id="Pp3c4_21180V3.1">
    <property type="protein sequence ID" value="PAC:32919871.CDS.1"/>
    <property type="gene ID" value="Pp3c4_21180"/>
</dbReference>